<evidence type="ECO:0000256" key="2">
    <source>
        <dbReference type="ARBA" id="ARBA00022980"/>
    </source>
</evidence>
<dbReference type="InterPro" id="IPR002677">
    <property type="entry name" value="Ribosomal_bL32"/>
</dbReference>
<dbReference type="EMBL" id="PFPO01000096">
    <property type="protein sequence ID" value="PIZ98301.1"/>
    <property type="molecule type" value="Genomic_DNA"/>
</dbReference>
<proteinExistence type="inferred from homology"/>
<accession>A0A2M7VDG3</accession>
<dbReference type="AlphaFoldDB" id="A0A2M7VDG3"/>
<dbReference type="Pfam" id="PF01783">
    <property type="entry name" value="Ribosomal_L32p"/>
    <property type="match status" value="1"/>
</dbReference>
<sequence>MTVPPKRRSSSARKRRASHHALTIASTHKCPKCGFAKLPHRACLNCGTYKNKEVIKIKSSLDKKKKK</sequence>
<dbReference type="GO" id="GO:0015934">
    <property type="term" value="C:large ribosomal subunit"/>
    <property type="evidence" value="ECO:0007669"/>
    <property type="project" value="InterPro"/>
</dbReference>
<dbReference type="SUPFAM" id="SSF57829">
    <property type="entry name" value="Zn-binding ribosomal proteins"/>
    <property type="match status" value="1"/>
</dbReference>
<evidence type="ECO:0000313" key="7">
    <source>
        <dbReference type="EMBL" id="PIZ98301.1"/>
    </source>
</evidence>
<feature type="compositionally biased region" description="Basic residues" evidence="6">
    <location>
        <begin position="1"/>
        <end position="19"/>
    </location>
</feature>
<dbReference type="InterPro" id="IPR011332">
    <property type="entry name" value="Ribosomal_zn-bd"/>
</dbReference>
<evidence type="ECO:0000256" key="6">
    <source>
        <dbReference type="SAM" id="MobiDB-lite"/>
    </source>
</evidence>
<gene>
    <name evidence="5" type="primary">rpmF</name>
    <name evidence="7" type="ORF">COX77_05025</name>
</gene>
<comment type="similarity">
    <text evidence="1 5">Belongs to the bacterial ribosomal protein bL32 family.</text>
</comment>
<dbReference type="PANTHER" id="PTHR35534">
    <property type="entry name" value="50S RIBOSOMAL PROTEIN L32"/>
    <property type="match status" value="1"/>
</dbReference>
<dbReference type="HAMAP" id="MF_00340">
    <property type="entry name" value="Ribosomal_bL32"/>
    <property type="match status" value="1"/>
</dbReference>
<protein>
    <recommendedName>
        <fullName evidence="4 5">Large ribosomal subunit protein bL32</fullName>
    </recommendedName>
</protein>
<evidence type="ECO:0000256" key="5">
    <source>
        <dbReference type="HAMAP-Rule" id="MF_00340"/>
    </source>
</evidence>
<evidence type="ECO:0000256" key="3">
    <source>
        <dbReference type="ARBA" id="ARBA00023274"/>
    </source>
</evidence>
<dbReference type="GO" id="GO:0003735">
    <property type="term" value="F:structural constituent of ribosome"/>
    <property type="evidence" value="ECO:0007669"/>
    <property type="project" value="InterPro"/>
</dbReference>
<evidence type="ECO:0000313" key="8">
    <source>
        <dbReference type="Proteomes" id="UP000230405"/>
    </source>
</evidence>
<dbReference type="PANTHER" id="PTHR35534:SF1">
    <property type="entry name" value="LARGE RIBOSOMAL SUBUNIT PROTEIN BL32"/>
    <property type="match status" value="1"/>
</dbReference>
<dbReference type="GO" id="GO:0006412">
    <property type="term" value="P:translation"/>
    <property type="evidence" value="ECO:0007669"/>
    <property type="project" value="UniProtKB-UniRule"/>
</dbReference>
<dbReference type="InterPro" id="IPR044957">
    <property type="entry name" value="Ribosomal_bL32_bact"/>
</dbReference>
<keyword evidence="2 5" id="KW-0689">Ribosomal protein</keyword>
<dbReference type="NCBIfam" id="TIGR01031">
    <property type="entry name" value="rpmF_bact"/>
    <property type="match status" value="1"/>
</dbReference>
<dbReference type="Proteomes" id="UP000230405">
    <property type="component" value="Unassembled WGS sequence"/>
</dbReference>
<evidence type="ECO:0000256" key="1">
    <source>
        <dbReference type="ARBA" id="ARBA00008560"/>
    </source>
</evidence>
<reference evidence="8" key="1">
    <citation type="submission" date="2017-09" db="EMBL/GenBank/DDBJ databases">
        <title>Depth-based differentiation of microbial function through sediment-hosted aquifers and enrichment of novel symbionts in the deep terrestrial subsurface.</title>
        <authorList>
            <person name="Probst A.J."/>
            <person name="Ladd B."/>
            <person name="Jarett J.K."/>
            <person name="Geller-Mcgrath D.E."/>
            <person name="Sieber C.M.K."/>
            <person name="Emerson J.B."/>
            <person name="Anantharaman K."/>
            <person name="Thomas B.C."/>
            <person name="Malmstrom R."/>
            <person name="Stieglmeier M."/>
            <person name="Klingl A."/>
            <person name="Woyke T."/>
            <person name="Ryan C.M."/>
            <person name="Banfield J.F."/>
        </authorList>
    </citation>
    <scope>NUCLEOTIDE SEQUENCE [LARGE SCALE GENOMIC DNA]</scope>
</reference>
<keyword evidence="3 5" id="KW-0687">Ribonucleoprotein</keyword>
<comment type="caution">
    <text evidence="7">The sequence shown here is derived from an EMBL/GenBank/DDBJ whole genome shotgun (WGS) entry which is preliminary data.</text>
</comment>
<name>A0A2M7VDG3_9BACT</name>
<evidence type="ECO:0000256" key="4">
    <source>
        <dbReference type="ARBA" id="ARBA00035178"/>
    </source>
</evidence>
<organism evidence="7 8">
    <name type="scientific">Candidatus Komeilibacteria bacterium CG_4_10_14_0_2_um_filter_37_10</name>
    <dbReference type="NCBI Taxonomy" id="1974470"/>
    <lineage>
        <taxon>Bacteria</taxon>
        <taxon>Candidatus Komeiliibacteriota</taxon>
    </lineage>
</organism>
<feature type="region of interest" description="Disordered" evidence="6">
    <location>
        <begin position="1"/>
        <end position="23"/>
    </location>
</feature>